<dbReference type="Gene3D" id="1.25.40.10">
    <property type="entry name" value="Tetratricopeptide repeat domain"/>
    <property type="match status" value="1"/>
</dbReference>
<dbReference type="Gene3D" id="3.40.50.1010">
    <property type="entry name" value="5'-nuclease"/>
    <property type="match status" value="1"/>
</dbReference>
<feature type="domain" description="PIN" evidence="3">
    <location>
        <begin position="901"/>
        <end position="1060"/>
    </location>
</feature>
<dbReference type="SUPFAM" id="SSF88723">
    <property type="entry name" value="PIN domain-like"/>
    <property type="match status" value="1"/>
</dbReference>
<dbReference type="InterPro" id="IPR045153">
    <property type="entry name" value="Est1/Ebs1-like"/>
</dbReference>
<dbReference type="SUPFAM" id="SSF48452">
    <property type="entry name" value="TPR-like"/>
    <property type="match status" value="1"/>
</dbReference>
<dbReference type="GO" id="GO:0005697">
    <property type="term" value="C:telomerase holoenzyme complex"/>
    <property type="evidence" value="ECO:0007669"/>
    <property type="project" value="TreeGrafter"/>
</dbReference>
<dbReference type="InterPro" id="IPR029060">
    <property type="entry name" value="PIN-like_dom_sf"/>
</dbReference>
<feature type="compositionally biased region" description="Basic and acidic residues" evidence="1">
    <location>
        <begin position="216"/>
        <end position="230"/>
    </location>
</feature>
<organism evidence="4 5">
    <name type="scientific">Geranomyces variabilis</name>
    <dbReference type="NCBI Taxonomy" id="109894"/>
    <lineage>
        <taxon>Eukaryota</taxon>
        <taxon>Fungi</taxon>
        <taxon>Fungi incertae sedis</taxon>
        <taxon>Chytridiomycota</taxon>
        <taxon>Chytridiomycota incertae sedis</taxon>
        <taxon>Chytridiomycetes</taxon>
        <taxon>Spizellomycetales</taxon>
        <taxon>Powellomycetaceae</taxon>
        <taxon>Geranomyces</taxon>
    </lineage>
</organism>
<evidence type="ECO:0000313" key="5">
    <source>
        <dbReference type="Proteomes" id="UP001212152"/>
    </source>
</evidence>
<dbReference type="GO" id="GO:0070034">
    <property type="term" value="F:telomerase RNA binding"/>
    <property type="evidence" value="ECO:0007669"/>
    <property type="project" value="TreeGrafter"/>
</dbReference>
<dbReference type="Proteomes" id="UP001212152">
    <property type="component" value="Unassembled WGS sequence"/>
</dbReference>
<dbReference type="InterPro" id="IPR011990">
    <property type="entry name" value="TPR-like_helical_dom_sf"/>
</dbReference>
<dbReference type="PANTHER" id="PTHR15696">
    <property type="entry name" value="SMG-7 SUPPRESSOR WITH MORPHOLOGICAL EFFECT ON GENITALIA PROTEIN 7"/>
    <property type="match status" value="1"/>
</dbReference>
<feature type="compositionally biased region" description="Polar residues" evidence="1">
    <location>
        <begin position="43"/>
        <end position="53"/>
    </location>
</feature>
<sequence length="1073" mass="119149">MSEPRSAASAAVVARRTPPKSRRGYLFTKAARGASVPGEALTPNGSRTANSNSESEEECVFSDDGDESALSDTQSESDSDRFEERSLSDSLPSDADGPFDEPILPRAAALADSSLKPRPALCAAKDELPVTTPPPKHTTSQQTPPASTPRARGRGAIGRGMYADSDPRGAYEEGPLYESAPALQQKKRTPVPRAARERTGLSDQGRLFDYRTPSKSPDRPRVVRNERADPRSSPGKASVGRNHRLLLNKHSAVDSVESGVRVKVLHRNAHETACPLSVASVVSTVGDKRIVTSGVPDSIAGAEDVHKIRRPGGDVAYLKDNYRQICAYELDLKERQQTAVRSPPPSTAETLRVENNQRLEFVKRCFTLIEHDYALGVKYDLEARLWKNGVYKGIEQLRHSLQGGRIVLDDDVRDEWLRFLNTTEGLYVQAIAQMKLAWTRKWTGASARPSPIWHRCLNCIGDLLRYKNMYLDNDPRMPLNHKDWSIAAKSYKEASLLSGNADLLPDALHYYLRGLTAKVQFHGAKDALFTLFEANRKRYELDKGIARKYQSGDPTRSRTRLELSFIRLHEIICTKISTEKFPDFMSTFQLHLDNCDQLLMSDSDEDGKLLFQMAAINASMSLVAKFSEPSEEPRDVIKESLVSVTMCILAACVKIVQKSATRGDTIGQSALIYIGTHATTWTSLSALCNMMYIQLSIDVAELDSLAEILDQRGLLPEDWELQGSLTFAQSHYKNPAFDAIKRLPPPDLDDVIREHVSGFKLCMGDPMLCKNRMWRILASARLLAKRSKVLRYNVDDRVFEVRQDTSLNPLPSVQQIAANLTLSDEEIEYEPYEGERRRESGLSDTDGHGEDDEALLTLKALREQLNGAVEARSRMLASQPGKERARFVATGKLIPGKTTVIFDTNIFLHGGKQAEAVIKSRNWVVSIPLVELDGLKTGTDSTSRAAARAVAFLEAEFTGDSTGGDRRKNPMLKLQTSKGNFLHDLSIRTESWTTRVAQHERRRNNDDIILQCCLHFQQQQTRRKGGDVDEVDAAACPVVLVTGDVNMKLKARTLGIAVTDRLAVGGDARGKRQ</sequence>
<feature type="compositionally biased region" description="Basic and acidic residues" evidence="1">
    <location>
        <begin position="833"/>
        <end position="848"/>
    </location>
</feature>
<comment type="caution">
    <text evidence="4">The sequence shown here is derived from an EMBL/GenBank/DDBJ whole genome shotgun (WGS) entry which is preliminary data.</text>
</comment>
<dbReference type="EMBL" id="JADGJQ010000018">
    <property type="protein sequence ID" value="KAJ3180086.1"/>
    <property type="molecule type" value="Genomic_DNA"/>
</dbReference>
<dbReference type="Pfam" id="PF10373">
    <property type="entry name" value="EST1_DNA_bind"/>
    <property type="match status" value="1"/>
</dbReference>
<protein>
    <recommendedName>
        <fullName evidence="6">PIN domain-containing protein</fullName>
    </recommendedName>
</protein>
<dbReference type="InterPro" id="IPR018834">
    <property type="entry name" value="DNA/RNA-bd_Est1-type"/>
</dbReference>
<dbReference type="GO" id="GO:0000184">
    <property type="term" value="P:nuclear-transcribed mRNA catabolic process, nonsense-mediated decay"/>
    <property type="evidence" value="ECO:0007669"/>
    <property type="project" value="TreeGrafter"/>
</dbReference>
<evidence type="ECO:0008006" key="6">
    <source>
        <dbReference type="Google" id="ProtNLM"/>
    </source>
</evidence>
<dbReference type="InterPro" id="IPR002716">
    <property type="entry name" value="PIN_dom"/>
</dbReference>
<feature type="compositionally biased region" description="Low complexity" evidence="1">
    <location>
        <begin position="138"/>
        <end position="150"/>
    </location>
</feature>
<keyword evidence="5" id="KW-1185">Reference proteome</keyword>
<evidence type="ECO:0000259" key="2">
    <source>
        <dbReference type="Pfam" id="PF10373"/>
    </source>
</evidence>
<feature type="region of interest" description="Disordered" evidence="1">
    <location>
        <begin position="1"/>
        <end position="243"/>
    </location>
</feature>
<reference evidence="4" key="1">
    <citation type="submission" date="2020-05" db="EMBL/GenBank/DDBJ databases">
        <title>Phylogenomic resolution of chytrid fungi.</title>
        <authorList>
            <person name="Stajich J.E."/>
            <person name="Amses K."/>
            <person name="Simmons R."/>
            <person name="Seto K."/>
            <person name="Myers J."/>
            <person name="Bonds A."/>
            <person name="Quandt C.A."/>
            <person name="Barry K."/>
            <person name="Liu P."/>
            <person name="Grigoriev I."/>
            <person name="Longcore J.E."/>
            <person name="James T.Y."/>
        </authorList>
    </citation>
    <scope>NUCLEOTIDE SEQUENCE</scope>
    <source>
        <strain evidence="4">JEL0379</strain>
    </source>
</reference>
<feature type="compositionally biased region" description="Low complexity" evidence="1">
    <location>
        <begin position="1"/>
        <end position="16"/>
    </location>
</feature>
<gene>
    <name evidence="4" type="ORF">HDU87_002310</name>
</gene>
<dbReference type="GO" id="GO:0004540">
    <property type="term" value="F:RNA nuclease activity"/>
    <property type="evidence" value="ECO:0007669"/>
    <property type="project" value="UniProtKB-ARBA"/>
</dbReference>
<dbReference type="Pfam" id="PF13638">
    <property type="entry name" value="PIN_4"/>
    <property type="match status" value="1"/>
</dbReference>
<feature type="compositionally biased region" description="Acidic residues" evidence="1">
    <location>
        <begin position="54"/>
        <end position="69"/>
    </location>
</feature>
<dbReference type="AlphaFoldDB" id="A0AAD5TNT7"/>
<accession>A0AAD5TNT7</accession>
<dbReference type="PANTHER" id="PTHR15696:SF0">
    <property type="entry name" value="TELOMERASE-BINDING PROTEIN EST1A"/>
    <property type="match status" value="1"/>
</dbReference>
<proteinExistence type="predicted"/>
<feature type="domain" description="DNA/RNA-binding" evidence="2">
    <location>
        <begin position="506"/>
        <end position="662"/>
    </location>
</feature>
<evidence type="ECO:0000313" key="4">
    <source>
        <dbReference type="EMBL" id="KAJ3180086.1"/>
    </source>
</evidence>
<feature type="compositionally biased region" description="Basic and acidic residues" evidence="1">
    <location>
        <begin position="78"/>
        <end position="87"/>
    </location>
</feature>
<evidence type="ECO:0000256" key="1">
    <source>
        <dbReference type="SAM" id="MobiDB-lite"/>
    </source>
</evidence>
<dbReference type="CDD" id="cd09880">
    <property type="entry name" value="PIN_Smg5-6-like"/>
    <property type="match status" value="1"/>
</dbReference>
<feature type="region of interest" description="Disordered" evidence="1">
    <location>
        <begin position="830"/>
        <end position="849"/>
    </location>
</feature>
<dbReference type="GO" id="GO:0042162">
    <property type="term" value="F:telomeric DNA binding"/>
    <property type="evidence" value="ECO:0007669"/>
    <property type="project" value="TreeGrafter"/>
</dbReference>
<name>A0AAD5TNT7_9FUNG</name>
<evidence type="ECO:0000259" key="3">
    <source>
        <dbReference type="Pfam" id="PF13638"/>
    </source>
</evidence>